<evidence type="ECO:0000313" key="1">
    <source>
        <dbReference type="EMBL" id="KFL36287.1"/>
    </source>
</evidence>
<protein>
    <recommendedName>
        <fullName evidence="3">Prokaryotic glutathione synthetase ATP-binding domain-containing protein</fullName>
    </recommendedName>
</protein>
<evidence type="ECO:0008006" key="3">
    <source>
        <dbReference type="Google" id="ProtNLM"/>
    </source>
</evidence>
<evidence type="ECO:0000313" key="2">
    <source>
        <dbReference type="Proteomes" id="UP000029085"/>
    </source>
</evidence>
<dbReference type="Proteomes" id="UP000029085">
    <property type="component" value="Unassembled WGS sequence"/>
</dbReference>
<name>A0A087MHD4_9GAMM</name>
<dbReference type="STRING" id="1121014.N788_05190"/>
<gene>
    <name evidence="1" type="ORF">N788_05190</name>
</gene>
<dbReference type="PANTHER" id="PTHR39217">
    <property type="match status" value="1"/>
</dbReference>
<dbReference type="EMBL" id="AVCJ01000023">
    <property type="protein sequence ID" value="KFL36287.1"/>
    <property type="molecule type" value="Genomic_DNA"/>
</dbReference>
<proteinExistence type="predicted"/>
<dbReference type="InterPro" id="IPR053191">
    <property type="entry name" value="DcsG_Biosynth_Enzyme"/>
</dbReference>
<accession>A0A087MHD4</accession>
<dbReference type="RefSeq" id="WP_051924546.1">
    <property type="nucleotide sequence ID" value="NZ_AVCJ01000023.1"/>
</dbReference>
<dbReference type="AlphaFoldDB" id="A0A087MHD4"/>
<comment type="caution">
    <text evidence="1">The sequence shown here is derived from an EMBL/GenBank/DDBJ whole genome shotgun (WGS) entry which is preliminary data.</text>
</comment>
<dbReference type="OrthoDB" id="3373978at2"/>
<keyword evidence="2" id="KW-1185">Reference proteome</keyword>
<dbReference type="SUPFAM" id="SSF56059">
    <property type="entry name" value="Glutathione synthetase ATP-binding domain-like"/>
    <property type="match status" value="1"/>
</dbReference>
<dbReference type="PATRIC" id="fig|1121014.3.peg.1926"/>
<organism evidence="1 2">
    <name type="scientific">Arenimonas donghaensis DSM 18148 = HO3-R19</name>
    <dbReference type="NCBI Taxonomy" id="1121014"/>
    <lineage>
        <taxon>Bacteria</taxon>
        <taxon>Pseudomonadati</taxon>
        <taxon>Pseudomonadota</taxon>
        <taxon>Gammaproteobacteria</taxon>
        <taxon>Lysobacterales</taxon>
        <taxon>Lysobacteraceae</taxon>
        <taxon>Arenimonas</taxon>
    </lineage>
</organism>
<sequence>MIHFATSFDFPDLTADDRLVSAQLSRRGVPWQVLRWRSDEDNARVRPGDLVVVRSCWDYHLHADAFLDWLDQLAGRGARIANGQARLRGTLHKRYLLALEAAGLARIPATRLAARGSTVDLDDLAGQLGSADLVVKPAVSLSAHGTWRVAPLARSEARARFAGQLQCQDLLVQRYLPQIEAQGEVSMVFLGGLYSHAVRKTPRPGDFRVQTDHGGTHVACLPDKALIDQAARLLEGFADDTVYARIDAVAVDGELVLMELEVIDPVLFLSADAGAVSRFCDAICAW</sequence>
<reference evidence="2" key="1">
    <citation type="submission" date="2013-08" db="EMBL/GenBank/DDBJ databases">
        <title>Genome sequencing of Arenimonas donghaensis.</title>
        <authorList>
            <person name="Chen F."/>
            <person name="Wang G."/>
        </authorList>
    </citation>
    <scope>NUCLEOTIDE SEQUENCE [LARGE SCALE GENOMIC DNA]</scope>
    <source>
        <strain evidence="2">HO3-R19</strain>
    </source>
</reference>
<dbReference type="Gene3D" id="3.30.470.20">
    <property type="entry name" value="ATP-grasp fold, B domain"/>
    <property type="match status" value="1"/>
</dbReference>
<dbReference type="PANTHER" id="PTHR39217:SF1">
    <property type="entry name" value="GLUTATHIONE SYNTHETASE"/>
    <property type="match status" value="1"/>
</dbReference>
<reference evidence="1 2" key="2">
    <citation type="journal article" date="2015" name="Stand. Genomic Sci.">
        <title>High quality draft genomic sequence of Arenimonas donghaensis DSM 18148(T).</title>
        <authorList>
            <person name="Chen F."/>
            <person name="Wang H."/>
            <person name="Cao Y."/>
            <person name="Li X."/>
            <person name="Wang G."/>
        </authorList>
    </citation>
    <scope>NUCLEOTIDE SEQUENCE [LARGE SCALE GENOMIC DNA]</scope>
    <source>
        <strain evidence="1 2">HO3-R19</strain>
    </source>
</reference>